<keyword evidence="4" id="KW-1185">Reference proteome</keyword>
<evidence type="ECO:0000259" key="2">
    <source>
        <dbReference type="Pfam" id="PF03432"/>
    </source>
</evidence>
<dbReference type="EMBL" id="BASZ01000016">
    <property type="protein sequence ID" value="GAD51079.1"/>
    <property type="molecule type" value="Genomic_DNA"/>
</dbReference>
<dbReference type="eggNOG" id="COG0612">
    <property type="taxonomic scope" value="Bacteria"/>
</dbReference>
<feature type="domain" description="MobA/VirD2-like nuclease" evidence="2">
    <location>
        <begin position="20"/>
        <end position="146"/>
    </location>
</feature>
<evidence type="ECO:0000313" key="4">
    <source>
        <dbReference type="Proteomes" id="UP000016568"/>
    </source>
</evidence>
<dbReference type="AlphaFoldDB" id="U3A0A7"/>
<dbReference type="RefSeq" id="WP_021691897.1">
    <property type="nucleotide sequence ID" value="NZ_BASZ01000016.1"/>
</dbReference>
<dbReference type="Proteomes" id="UP000016568">
    <property type="component" value="Unassembled WGS sequence"/>
</dbReference>
<protein>
    <recommendedName>
        <fullName evidence="2">MobA/VirD2-like nuclease domain-containing protein</fullName>
    </recommendedName>
</protein>
<feature type="region of interest" description="Disordered" evidence="1">
    <location>
        <begin position="403"/>
        <end position="426"/>
    </location>
</feature>
<evidence type="ECO:0000256" key="1">
    <source>
        <dbReference type="SAM" id="MobiDB-lite"/>
    </source>
</evidence>
<dbReference type="KEGG" id="ntd:EGO55_19425"/>
<dbReference type="InterPro" id="IPR005094">
    <property type="entry name" value="Endonuclease_MobA/VirD2"/>
</dbReference>
<name>U3A0A7_9SPHN</name>
<gene>
    <name evidence="3" type="ORF">NT2_16_00150</name>
</gene>
<evidence type="ECO:0000313" key="3">
    <source>
        <dbReference type="EMBL" id="GAD51079.1"/>
    </source>
</evidence>
<dbReference type="Pfam" id="PF03432">
    <property type="entry name" value="Relaxase"/>
    <property type="match status" value="1"/>
</dbReference>
<organism evidence="3 4">
    <name type="scientific">Caenibius tardaugens NBRC 16725</name>
    <dbReference type="NCBI Taxonomy" id="1219035"/>
    <lineage>
        <taxon>Bacteria</taxon>
        <taxon>Pseudomonadati</taxon>
        <taxon>Pseudomonadota</taxon>
        <taxon>Alphaproteobacteria</taxon>
        <taxon>Sphingomonadales</taxon>
        <taxon>Erythrobacteraceae</taxon>
        <taxon>Caenibius</taxon>
    </lineage>
</organism>
<accession>U3A0A7</accession>
<proteinExistence type="predicted"/>
<reference evidence="3 4" key="1">
    <citation type="submission" date="2013-09" db="EMBL/GenBank/DDBJ databases">
        <title>Whole genome shotgun sequence of Novosphingobium tardaugens NBRC 16725.</title>
        <authorList>
            <person name="Isaki S."/>
            <person name="Hosoyama A."/>
            <person name="Tsuchikane K."/>
            <person name="Katsumata H."/>
            <person name="Ando Y."/>
            <person name="Yamazaki S."/>
            <person name="Fujita N."/>
        </authorList>
    </citation>
    <scope>NUCLEOTIDE SEQUENCE [LARGE SCALE GENOMIC DNA]</scope>
    <source>
        <strain evidence="3 4">NBRC 16725</strain>
    </source>
</reference>
<comment type="caution">
    <text evidence="3">The sequence shown here is derived from an EMBL/GenBank/DDBJ whole genome shotgun (WGS) entry which is preliminary data.</text>
</comment>
<sequence length="426" mass="48451">MILKASQRGGAKALGLHLMKTEENEHVEIHEVSGFVADDLMGAMKEAHALSVGTKCRQFLFSVSLNPPANESVRVEVFEKACDMIEERMGLKGQPRMIVFHEKEGRRHAHAVWSRIDAQTMTAKQLSHFKLQLRGVSKQLYLENGWEMPEGLRDFRLRDTRNMTLADWQQAKRGNLDSREVKQAIKECWAKSDNGAAFARALEECGMYLAHGERNNHVAVTIDGQAFAVARVTGEKVKAVRARLGDPGDLKNVPDTIREIGDTIAPRLSRHIAEAKRIAAQAIKPLRDEKLTMRDAHRAERQKLDRMQRERFGNEQRDRAARVRKGAKGLWDIVTGRYFKVRKQNEVEAYFGMQRDRNQRHALVQAQLQERQGLQARVVAVRERHARQMLGLYRDAARYRQMARDGSPVKDGADNTRSAPRGPELG</sequence>